<gene>
    <name evidence="1" type="ORF">Tco_0973904</name>
</gene>
<protein>
    <submittedName>
        <fullName evidence="1">MAK10-like protein</fullName>
    </submittedName>
</protein>
<reference evidence="1" key="2">
    <citation type="submission" date="2022-01" db="EMBL/GenBank/DDBJ databases">
        <authorList>
            <person name="Yamashiro T."/>
            <person name="Shiraishi A."/>
            <person name="Satake H."/>
            <person name="Nakayama K."/>
        </authorList>
    </citation>
    <scope>NUCLEOTIDE SEQUENCE</scope>
</reference>
<evidence type="ECO:0000313" key="2">
    <source>
        <dbReference type="Proteomes" id="UP001151760"/>
    </source>
</evidence>
<comment type="caution">
    <text evidence="1">The sequence shown here is derived from an EMBL/GenBank/DDBJ whole genome shotgun (WGS) entry which is preliminary data.</text>
</comment>
<dbReference type="Gene3D" id="2.40.70.10">
    <property type="entry name" value="Acid Proteases"/>
    <property type="match status" value="1"/>
</dbReference>
<dbReference type="InterPro" id="IPR021109">
    <property type="entry name" value="Peptidase_aspartic_dom_sf"/>
</dbReference>
<dbReference type="Proteomes" id="UP001151760">
    <property type="component" value="Unassembled WGS sequence"/>
</dbReference>
<accession>A0ABQ5EA47</accession>
<evidence type="ECO:0000313" key="1">
    <source>
        <dbReference type="EMBL" id="GJT47747.1"/>
    </source>
</evidence>
<name>A0ABQ5EA47_9ASTR</name>
<dbReference type="EMBL" id="BQNB010016094">
    <property type="protein sequence ID" value="GJT47747.1"/>
    <property type="molecule type" value="Genomic_DNA"/>
</dbReference>
<organism evidence="1 2">
    <name type="scientific">Tanacetum coccineum</name>
    <dbReference type="NCBI Taxonomy" id="301880"/>
    <lineage>
        <taxon>Eukaryota</taxon>
        <taxon>Viridiplantae</taxon>
        <taxon>Streptophyta</taxon>
        <taxon>Embryophyta</taxon>
        <taxon>Tracheophyta</taxon>
        <taxon>Spermatophyta</taxon>
        <taxon>Magnoliopsida</taxon>
        <taxon>eudicotyledons</taxon>
        <taxon>Gunneridae</taxon>
        <taxon>Pentapetalae</taxon>
        <taxon>asterids</taxon>
        <taxon>campanulids</taxon>
        <taxon>Asterales</taxon>
        <taxon>Asteraceae</taxon>
        <taxon>Asteroideae</taxon>
        <taxon>Anthemideae</taxon>
        <taxon>Anthemidinae</taxon>
        <taxon>Tanacetum</taxon>
    </lineage>
</organism>
<keyword evidence="2" id="KW-1185">Reference proteome</keyword>
<sequence length="375" mass="43454">MVGQFLKKQDYIDLESPINVMSKLNYYWIISEGLKSRRKPSNPKKISNFVGRVKGLKVFVGNFTYECDFVVVEDTTSVIDHYLGGMVLGKPFVKEFDHVYDKDEGTVTFEKEKENITFKMPDKMESFKHIDRDFLKTDNIPPFIIIGDDDDQEKTHYSNCLNLGPAYRRDESVFSIWKAFEGNTRDLGSFGEETDKTTDLHQHLSRLCSHRLETAYQVTRDAVTTHPMTVLQHLTTTTTKLRNDILMFQQHHGEYLSEAWTHYKDLLQKVPHHGIDLWLQVQIFYGYVNPVTRQTIDQSACGKLRDLNAKESWALLEDLSLYDNESWNDPRDLAKPVKAIALPQDVTSTSDRRLIELENQVQRLMEAHLALTQPT</sequence>
<reference evidence="1" key="1">
    <citation type="journal article" date="2022" name="Int. J. Mol. Sci.">
        <title>Draft Genome of Tanacetum Coccineum: Genomic Comparison of Closely Related Tanacetum-Family Plants.</title>
        <authorList>
            <person name="Yamashiro T."/>
            <person name="Shiraishi A."/>
            <person name="Nakayama K."/>
            <person name="Satake H."/>
        </authorList>
    </citation>
    <scope>NUCLEOTIDE SEQUENCE</scope>
</reference>
<proteinExistence type="predicted"/>